<dbReference type="InterPro" id="IPR044043">
    <property type="entry name" value="VanA_C_cat"/>
</dbReference>
<dbReference type="SUPFAM" id="SSF50022">
    <property type="entry name" value="ISP domain"/>
    <property type="match status" value="1"/>
</dbReference>
<dbReference type="STRING" id="1827387.A4S15_01525"/>
<dbReference type="PANTHER" id="PTHR21266:SF60">
    <property type="entry name" value="3-KETOSTEROID-9-ALPHA-MONOOXYGENASE, OXYGENASE COMPONENT"/>
    <property type="match status" value="1"/>
</dbReference>
<dbReference type="GO" id="GO:0016491">
    <property type="term" value="F:oxidoreductase activity"/>
    <property type="evidence" value="ECO:0007669"/>
    <property type="project" value="UniProtKB-KW"/>
</dbReference>
<dbReference type="PROSITE" id="PS51296">
    <property type="entry name" value="RIESKE"/>
    <property type="match status" value="1"/>
</dbReference>
<sequence>MQGLTADLIRGMWYVACPGRDLRPGKFITKKLMNEPVLIGRKSDGSVFALRDICPHRGIPLSYGHFDGTTLACSYHGWRFDGAGTCVDIPSLREGQQVDLTKIRCGNFACTESQGVVWIYFPQKAETPSEGGYPAPPLMPDFAGAAAPKFHIMLPFTCSTDHAAFGLMDPTHAAFVHTSWWFKKQASKLRPKEKSFAPSELGWSMVRHRLPPQNIAYRLLGTEVTTEITYRLPGFRIENIRGERHQATGLTALTPNDESNTEVHQFFWISAGWAGGLRPLFEHLMRVFLDQDRLVVIRQREGLLHEPRLMMVNDADTQARWWARIKDSYLAAQKSGTAFANPLEPMTLRWRS</sequence>
<dbReference type="InterPro" id="IPR050584">
    <property type="entry name" value="Cholesterol_7-desaturase"/>
</dbReference>
<evidence type="ECO:0000256" key="4">
    <source>
        <dbReference type="ARBA" id="ARBA00023004"/>
    </source>
</evidence>
<keyword evidence="4" id="KW-0408">Iron</keyword>
<dbReference type="PANTHER" id="PTHR21266">
    <property type="entry name" value="IRON-SULFUR DOMAIN CONTAINING PROTEIN"/>
    <property type="match status" value="1"/>
</dbReference>
<dbReference type="InterPro" id="IPR036922">
    <property type="entry name" value="Rieske_2Fe-2S_sf"/>
</dbReference>
<dbReference type="Pfam" id="PF00355">
    <property type="entry name" value="Rieske"/>
    <property type="match status" value="1"/>
</dbReference>
<dbReference type="AlphaFoldDB" id="A0A1W9HQJ8"/>
<evidence type="ECO:0000256" key="1">
    <source>
        <dbReference type="ARBA" id="ARBA00022714"/>
    </source>
</evidence>
<dbReference type="GO" id="GO:0051537">
    <property type="term" value="F:2 iron, 2 sulfur cluster binding"/>
    <property type="evidence" value="ECO:0007669"/>
    <property type="project" value="UniProtKB-KW"/>
</dbReference>
<dbReference type="Gene3D" id="2.102.10.10">
    <property type="entry name" value="Rieske [2Fe-2S] iron-sulphur domain"/>
    <property type="match status" value="1"/>
</dbReference>
<keyword evidence="3" id="KW-0560">Oxidoreductase</keyword>
<keyword evidence="1" id="KW-0001">2Fe-2S</keyword>
<comment type="caution">
    <text evidence="7">The sequence shown here is derived from an EMBL/GenBank/DDBJ whole genome shotgun (WGS) entry which is preliminary data.</text>
</comment>
<dbReference type="GO" id="GO:0046872">
    <property type="term" value="F:metal ion binding"/>
    <property type="evidence" value="ECO:0007669"/>
    <property type="project" value="UniProtKB-KW"/>
</dbReference>
<protein>
    <submittedName>
        <fullName evidence="7">(2Fe-2S)-binding protein</fullName>
    </submittedName>
</protein>
<evidence type="ECO:0000256" key="2">
    <source>
        <dbReference type="ARBA" id="ARBA00022723"/>
    </source>
</evidence>
<dbReference type="Pfam" id="PF19112">
    <property type="entry name" value="VanA_C"/>
    <property type="match status" value="1"/>
</dbReference>
<evidence type="ECO:0000256" key="3">
    <source>
        <dbReference type="ARBA" id="ARBA00023002"/>
    </source>
</evidence>
<dbReference type="Proteomes" id="UP000192872">
    <property type="component" value="Unassembled WGS sequence"/>
</dbReference>
<dbReference type="EMBL" id="LWDL01000031">
    <property type="protein sequence ID" value="OQW49748.1"/>
    <property type="molecule type" value="Genomic_DNA"/>
</dbReference>
<dbReference type="RefSeq" id="WP_376802552.1">
    <property type="nucleotide sequence ID" value="NZ_DBNB01000019.1"/>
</dbReference>
<keyword evidence="5" id="KW-0411">Iron-sulfur</keyword>
<dbReference type="SUPFAM" id="SSF55961">
    <property type="entry name" value="Bet v1-like"/>
    <property type="match status" value="1"/>
</dbReference>
<feature type="domain" description="Rieske" evidence="6">
    <location>
        <begin position="14"/>
        <end position="119"/>
    </location>
</feature>
<dbReference type="CDD" id="cd03469">
    <property type="entry name" value="Rieske_RO_Alpha_N"/>
    <property type="match status" value="1"/>
</dbReference>
<name>A0A1W9HQJ8_9HYPH</name>
<keyword evidence="2" id="KW-0479">Metal-binding</keyword>
<gene>
    <name evidence="7" type="ORF">A4S15_01525</name>
</gene>
<evidence type="ECO:0000313" key="7">
    <source>
        <dbReference type="EMBL" id="OQW49748.1"/>
    </source>
</evidence>
<evidence type="ECO:0000313" key="8">
    <source>
        <dbReference type="Proteomes" id="UP000192872"/>
    </source>
</evidence>
<accession>A0A1W9HQJ8</accession>
<dbReference type="Gene3D" id="3.90.380.10">
    <property type="entry name" value="Naphthalene 1,2-dioxygenase Alpha Subunit, Chain A, domain 1"/>
    <property type="match status" value="1"/>
</dbReference>
<dbReference type="InterPro" id="IPR017941">
    <property type="entry name" value="Rieske_2Fe-2S"/>
</dbReference>
<reference evidence="7 8" key="1">
    <citation type="journal article" date="2017" name="Water Res.">
        <title>Comammox in drinking water systems.</title>
        <authorList>
            <person name="Wang Y."/>
            <person name="Ma L."/>
            <person name="Mao Y."/>
            <person name="Jiang X."/>
            <person name="Xia Y."/>
            <person name="Yu K."/>
            <person name="Li B."/>
            <person name="Zhang T."/>
        </authorList>
    </citation>
    <scope>NUCLEOTIDE SEQUENCE [LARGE SCALE GENOMIC DNA]</scope>
    <source>
        <strain evidence="7">SG_bin8</strain>
    </source>
</reference>
<evidence type="ECO:0000259" key="6">
    <source>
        <dbReference type="PROSITE" id="PS51296"/>
    </source>
</evidence>
<organism evidence="7 8">
    <name type="scientific">Candidatus Raskinella chloraquaticus</name>
    <dbReference type="NCBI Taxonomy" id="1951219"/>
    <lineage>
        <taxon>Bacteria</taxon>
        <taxon>Pseudomonadati</taxon>
        <taxon>Pseudomonadota</taxon>
        <taxon>Alphaproteobacteria</taxon>
        <taxon>Hyphomicrobiales</taxon>
        <taxon>Phreatobacteraceae</taxon>
        <taxon>Candidatus Raskinella</taxon>
    </lineage>
</organism>
<evidence type="ECO:0000256" key="5">
    <source>
        <dbReference type="ARBA" id="ARBA00023014"/>
    </source>
</evidence>
<proteinExistence type="predicted"/>